<evidence type="ECO:0000313" key="2">
    <source>
        <dbReference type="EMBL" id="KAJ7037718.1"/>
    </source>
</evidence>
<keyword evidence="2" id="KW-0808">Transferase</keyword>
<evidence type="ECO:0000259" key="1">
    <source>
        <dbReference type="Pfam" id="PF13847"/>
    </source>
</evidence>
<evidence type="ECO:0000313" key="3">
    <source>
        <dbReference type="Proteomes" id="UP001218188"/>
    </source>
</evidence>
<comment type="caution">
    <text evidence="2">The sequence shown here is derived from an EMBL/GenBank/DDBJ whole genome shotgun (WGS) entry which is preliminary data.</text>
</comment>
<dbReference type="Proteomes" id="UP001218188">
    <property type="component" value="Unassembled WGS sequence"/>
</dbReference>
<dbReference type="EMBL" id="JARJCM010000035">
    <property type="protein sequence ID" value="KAJ7037718.1"/>
    <property type="molecule type" value="Genomic_DNA"/>
</dbReference>
<organism evidence="2 3">
    <name type="scientific">Mycena alexandri</name>
    <dbReference type="NCBI Taxonomy" id="1745969"/>
    <lineage>
        <taxon>Eukaryota</taxon>
        <taxon>Fungi</taxon>
        <taxon>Dikarya</taxon>
        <taxon>Basidiomycota</taxon>
        <taxon>Agaricomycotina</taxon>
        <taxon>Agaricomycetes</taxon>
        <taxon>Agaricomycetidae</taxon>
        <taxon>Agaricales</taxon>
        <taxon>Marasmiineae</taxon>
        <taxon>Mycenaceae</taxon>
        <taxon>Mycena</taxon>
    </lineage>
</organism>
<dbReference type="Pfam" id="PF13847">
    <property type="entry name" value="Methyltransf_31"/>
    <property type="match status" value="1"/>
</dbReference>
<gene>
    <name evidence="2" type="ORF">C8F04DRAFT_1091343</name>
</gene>
<dbReference type="GO" id="GO:0008168">
    <property type="term" value="F:methyltransferase activity"/>
    <property type="evidence" value="ECO:0007669"/>
    <property type="project" value="UniProtKB-KW"/>
</dbReference>
<dbReference type="AlphaFoldDB" id="A0AAD6X3K9"/>
<keyword evidence="3" id="KW-1185">Reference proteome</keyword>
<reference evidence="2" key="1">
    <citation type="submission" date="2023-03" db="EMBL/GenBank/DDBJ databases">
        <title>Massive genome expansion in bonnet fungi (Mycena s.s.) driven by repeated elements and novel gene families across ecological guilds.</title>
        <authorList>
            <consortium name="Lawrence Berkeley National Laboratory"/>
            <person name="Harder C.B."/>
            <person name="Miyauchi S."/>
            <person name="Viragh M."/>
            <person name="Kuo A."/>
            <person name="Thoen E."/>
            <person name="Andreopoulos B."/>
            <person name="Lu D."/>
            <person name="Skrede I."/>
            <person name="Drula E."/>
            <person name="Henrissat B."/>
            <person name="Morin E."/>
            <person name="Kohler A."/>
            <person name="Barry K."/>
            <person name="LaButti K."/>
            <person name="Morin E."/>
            <person name="Salamov A."/>
            <person name="Lipzen A."/>
            <person name="Mereny Z."/>
            <person name="Hegedus B."/>
            <person name="Baldrian P."/>
            <person name="Stursova M."/>
            <person name="Weitz H."/>
            <person name="Taylor A."/>
            <person name="Grigoriev I.V."/>
            <person name="Nagy L.G."/>
            <person name="Martin F."/>
            <person name="Kauserud H."/>
        </authorList>
    </citation>
    <scope>NUCLEOTIDE SEQUENCE</scope>
    <source>
        <strain evidence="2">CBHHK200</strain>
    </source>
</reference>
<dbReference type="GO" id="GO:0032259">
    <property type="term" value="P:methylation"/>
    <property type="evidence" value="ECO:0007669"/>
    <property type="project" value="UniProtKB-KW"/>
</dbReference>
<protein>
    <submittedName>
        <fullName evidence="2">S-adenosyl-L-methionine-dependent methyltransferase</fullName>
    </submittedName>
</protein>
<dbReference type="PANTHER" id="PTHR43861:SF1">
    <property type="entry name" value="TRANS-ACONITATE 2-METHYLTRANSFERASE"/>
    <property type="match status" value="1"/>
</dbReference>
<dbReference type="PANTHER" id="PTHR43861">
    <property type="entry name" value="TRANS-ACONITATE 2-METHYLTRANSFERASE-RELATED"/>
    <property type="match status" value="1"/>
</dbReference>
<dbReference type="Gene3D" id="3.40.50.150">
    <property type="entry name" value="Vaccinia Virus protein VP39"/>
    <property type="match status" value="1"/>
</dbReference>
<dbReference type="CDD" id="cd02440">
    <property type="entry name" value="AdoMet_MTases"/>
    <property type="match status" value="1"/>
</dbReference>
<dbReference type="InterPro" id="IPR025714">
    <property type="entry name" value="Methyltranfer_dom"/>
</dbReference>
<feature type="domain" description="Methyltransferase" evidence="1">
    <location>
        <begin position="45"/>
        <end position="157"/>
    </location>
</feature>
<proteinExistence type="predicted"/>
<accession>A0AAD6X3K9</accession>
<name>A0AAD6X3K9_9AGAR</name>
<sequence length="281" mass="30575">MSTPSASESNPYDAQGWSASLYNKSAAFVYSPAYTAPVLDILAAKPGEKIIDLGCGSGEVTVLIEEIVKAAQGGLVVAVDYSESMIEKAKAVGLKHAFVSDIQALDIPMEEFNNNDPEFKFDAAFSNAALHWCKRDPAGVLESTKKILKPGGRLVVEMGGAMNCIGIRGALHRSLKSRGYDPIALDPWFFPSVEEYTKLLTAGSFEVLQISLTPRATPLPDGVRGWLEVFVRKSILKDCSDTEATEIIDEVVEACRIDCQDSLGNWSMMYNRLRFAAVLKA</sequence>
<dbReference type="InterPro" id="IPR029063">
    <property type="entry name" value="SAM-dependent_MTases_sf"/>
</dbReference>
<dbReference type="SUPFAM" id="SSF53335">
    <property type="entry name" value="S-adenosyl-L-methionine-dependent methyltransferases"/>
    <property type="match status" value="1"/>
</dbReference>
<keyword evidence="2" id="KW-0489">Methyltransferase</keyword>